<dbReference type="InterPro" id="IPR048020">
    <property type="entry name" value="Transpos_IS3"/>
</dbReference>
<dbReference type="InterPro" id="IPR012337">
    <property type="entry name" value="RNaseH-like_sf"/>
</dbReference>
<sequence length="323" mass="37431">MKFRAIEALAGRYPVAPMCRLLQVSRSGFYAWQQRPPSAREMANRRLSKEIRTIHHEVNGIYGHRRIKAELAATGHVCGRHRVARLMREAGLRVRSRKRWRLVSSSRHALPVAPNHLDRQFVSDQANRHWVSDMTYVRTAQGWLYLAVVLDLYSRAVVGWAMHHRMQQALVHAALEMAVARRQPKEQVLLHSDRGSQYCAYDYQALLRRHRIVPSHSRPGNCWDNAAMESFFRSLKAERVYLTRYASYQEAKTDLFDYIRFYNHRRRHSTLGYLSPMEFERRNASSSHCSGVAELGSTPDVTTSAVKRRVASTSLPNCWLSDE</sequence>
<comment type="caution">
    <text evidence="2">The sequence shown here is derived from an EMBL/GenBank/DDBJ whole genome shotgun (WGS) entry which is preliminary data.</text>
</comment>
<dbReference type="GO" id="GO:0015074">
    <property type="term" value="P:DNA integration"/>
    <property type="evidence" value="ECO:0007669"/>
    <property type="project" value="InterPro"/>
</dbReference>
<reference evidence="2 3" key="1">
    <citation type="submission" date="2018-08" db="EMBL/GenBank/DDBJ databases">
        <title>Recombination of ecologically and evolutionarily significant loci maintains genetic cohesion in the Pseudomonas syringae species complex.</title>
        <authorList>
            <person name="Dillon M."/>
            <person name="Thakur S."/>
            <person name="Almeida R.N.D."/>
            <person name="Weir B.S."/>
            <person name="Guttman D.S."/>
        </authorList>
    </citation>
    <scope>NUCLEOTIDE SEQUENCE [LARGE SCALE GENOMIC DNA]</scope>
    <source>
        <strain evidence="2 3">ICMP 2851</strain>
    </source>
</reference>
<protein>
    <recommendedName>
        <fullName evidence="1">Integrase catalytic domain-containing protein</fullName>
    </recommendedName>
</protein>
<dbReference type="InterPro" id="IPR050900">
    <property type="entry name" value="Transposase_IS3/IS150/IS904"/>
</dbReference>
<evidence type="ECO:0000313" key="3">
    <source>
        <dbReference type="Proteomes" id="UP000280350"/>
    </source>
</evidence>
<dbReference type="NCBIfam" id="NF033516">
    <property type="entry name" value="transpos_IS3"/>
    <property type="match status" value="1"/>
</dbReference>
<dbReference type="GO" id="GO:0003676">
    <property type="term" value="F:nucleic acid binding"/>
    <property type="evidence" value="ECO:0007669"/>
    <property type="project" value="InterPro"/>
</dbReference>
<gene>
    <name evidence="2" type="ORF">ALQ89_05216</name>
</gene>
<dbReference type="Pfam" id="PF00665">
    <property type="entry name" value="rve"/>
    <property type="match status" value="1"/>
</dbReference>
<dbReference type="EMBL" id="RBNX01000164">
    <property type="protein sequence ID" value="RML79151.1"/>
    <property type="molecule type" value="Genomic_DNA"/>
</dbReference>
<evidence type="ECO:0000259" key="1">
    <source>
        <dbReference type="PROSITE" id="PS50994"/>
    </source>
</evidence>
<dbReference type="PROSITE" id="PS50994">
    <property type="entry name" value="INTEGRASE"/>
    <property type="match status" value="1"/>
</dbReference>
<dbReference type="Proteomes" id="UP000280350">
    <property type="component" value="Unassembled WGS sequence"/>
</dbReference>
<feature type="domain" description="Integrase catalytic" evidence="1">
    <location>
        <begin position="110"/>
        <end position="284"/>
    </location>
</feature>
<dbReference type="InterPro" id="IPR036397">
    <property type="entry name" value="RNaseH_sf"/>
</dbReference>
<dbReference type="InterPro" id="IPR025948">
    <property type="entry name" value="HTH-like_dom"/>
</dbReference>
<accession>A0AAX1VRH8</accession>
<dbReference type="Gene3D" id="3.30.420.10">
    <property type="entry name" value="Ribonuclease H-like superfamily/Ribonuclease H"/>
    <property type="match status" value="1"/>
</dbReference>
<dbReference type="InterPro" id="IPR001584">
    <property type="entry name" value="Integrase_cat-core"/>
</dbReference>
<dbReference type="AlphaFoldDB" id="A0AAX1VRH8"/>
<dbReference type="Pfam" id="PF13276">
    <property type="entry name" value="HTH_21"/>
    <property type="match status" value="1"/>
</dbReference>
<name>A0AAX1VRH8_PSEAJ</name>
<dbReference type="PANTHER" id="PTHR46889:SF4">
    <property type="entry name" value="TRANSPOSASE INSO FOR INSERTION SEQUENCE ELEMENT IS911B-RELATED"/>
    <property type="match status" value="1"/>
</dbReference>
<organism evidence="2 3">
    <name type="scientific">Pseudomonas amygdali pv. tabaci</name>
    <name type="common">Pseudomonas syringae pv. tabaci</name>
    <dbReference type="NCBI Taxonomy" id="322"/>
    <lineage>
        <taxon>Bacteria</taxon>
        <taxon>Pseudomonadati</taxon>
        <taxon>Pseudomonadota</taxon>
        <taxon>Gammaproteobacteria</taxon>
        <taxon>Pseudomonadales</taxon>
        <taxon>Pseudomonadaceae</taxon>
        <taxon>Pseudomonas</taxon>
        <taxon>Pseudomonas amygdali</taxon>
    </lineage>
</organism>
<proteinExistence type="predicted"/>
<dbReference type="Pfam" id="PF13333">
    <property type="entry name" value="rve_2"/>
    <property type="match status" value="1"/>
</dbReference>
<evidence type="ECO:0000313" key="2">
    <source>
        <dbReference type="EMBL" id="RML79151.1"/>
    </source>
</evidence>
<dbReference type="SUPFAM" id="SSF53098">
    <property type="entry name" value="Ribonuclease H-like"/>
    <property type="match status" value="1"/>
</dbReference>
<dbReference type="PANTHER" id="PTHR46889">
    <property type="entry name" value="TRANSPOSASE INSF FOR INSERTION SEQUENCE IS3B-RELATED"/>
    <property type="match status" value="1"/>
</dbReference>